<dbReference type="AlphaFoldDB" id="A0A2N1PRA3"/>
<reference evidence="2 3" key="1">
    <citation type="journal article" date="2017" name="ISME J.">
        <title>Potential for microbial H2 and metal transformations associated with novel bacteria and archaea in deep terrestrial subsurface sediments.</title>
        <authorList>
            <person name="Hernsdorf A.W."/>
            <person name="Amano Y."/>
            <person name="Miyakawa K."/>
            <person name="Ise K."/>
            <person name="Suzuki Y."/>
            <person name="Anantharaman K."/>
            <person name="Probst A."/>
            <person name="Burstein D."/>
            <person name="Thomas B.C."/>
            <person name="Banfield J.F."/>
        </authorList>
    </citation>
    <scope>NUCLEOTIDE SEQUENCE [LARGE SCALE GENOMIC DNA]</scope>
    <source>
        <strain evidence="2">HGW-Wallbacteria-1</strain>
    </source>
</reference>
<evidence type="ECO:0000313" key="2">
    <source>
        <dbReference type="EMBL" id="PKK90881.1"/>
    </source>
</evidence>
<keyword evidence="1" id="KW-0812">Transmembrane</keyword>
<gene>
    <name evidence="2" type="ORF">CVV64_08355</name>
</gene>
<protein>
    <submittedName>
        <fullName evidence="2">Uncharacterized protein</fullName>
    </submittedName>
</protein>
<dbReference type="EMBL" id="PGXC01000004">
    <property type="protein sequence ID" value="PKK90881.1"/>
    <property type="molecule type" value="Genomic_DNA"/>
</dbReference>
<organism evidence="2 3">
    <name type="scientific">Candidatus Wallbacteria bacterium HGW-Wallbacteria-1</name>
    <dbReference type="NCBI Taxonomy" id="2013854"/>
    <lineage>
        <taxon>Bacteria</taxon>
        <taxon>Candidatus Walliibacteriota</taxon>
    </lineage>
</organism>
<accession>A0A2N1PRA3</accession>
<name>A0A2N1PRA3_9BACT</name>
<proteinExistence type="predicted"/>
<evidence type="ECO:0000256" key="1">
    <source>
        <dbReference type="SAM" id="Phobius"/>
    </source>
</evidence>
<dbReference type="Proteomes" id="UP000233256">
    <property type="component" value="Unassembled WGS sequence"/>
</dbReference>
<evidence type="ECO:0000313" key="3">
    <source>
        <dbReference type="Proteomes" id="UP000233256"/>
    </source>
</evidence>
<feature type="transmembrane region" description="Helical" evidence="1">
    <location>
        <begin position="88"/>
        <end position="111"/>
    </location>
</feature>
<comment type="caution">
    <text evidence="2">The sequence shown here is derived from an EMBL/GenBank/DDBJ whole genome shotgun (WGS) entry which is preliminary data.</text>
</comment>
<sequence length="112" mass="13510">MTNDSALEKLIKTSTMRRLLQKEYPKCKVFRGSLMDVNEDFFEIHPKYSLWKQYDRDSEIWIVKDRARKNIIHIEEYIPQDIEIDANVWPFILLKWVIYAVTAIMLISIFIK</sequence>
<keyword evidence="1" id="KW-1133">Transmembrane helix</keyword>
<keyword evidence="1" id="KW-0472">Membrane</keyword>